<dbReference type="PROSITE" id="PS00022">
    <property type="entry name" value="EGF_1"/>
    <property type="match status" value="2"/>
</dbReference>
<feature type="disulfide bond" evidence="9">
    <location>
        <begin position="104"/>
        <end position="113"/>
    </location>
</feature>
<evidence type="ECO:0000313" key="11">
    <source>
        <dbReference type="EMBL" id="OTF70201.1"/>
    </source>
</evidence>
<dbReference type="PANTHER" id="PTHR47761:SF1">
    <property type="entry name" value="C-TYPE LECTIN-RELATED"/>
    <property type="match status" value="1"/>
</dbReference>
<keyword evidence="5" id="KW-0677">Repeat</keyword>
<proteinExistence type="predicted"/>
<evidence type="ECO:0000256" key="5">
    <source>
        <dbReference type="ARBA" id="ARBA00022737"/>
    </source>
</evidence>
<dbReference type="InterPro" id="IPR001881">
    <property type="entry name" value="EGF-like_Ca-bd_dom"/>
</dbReference>
<comment type="subcellular location">
    <subcellularLocation>
        <location evidence="1">Cell membrane</location>
    </subcellularLocation>
</comment>
<dbReference type="PROSITE" id="PS00010">
    <property type="entry name" value="ASX_HYDROXYL"/>
    <property type="match status" value="2"/>
</dbReference>
<accession>A0A1Y3AP33</accession>
<dbReference type="SUPFAM" id="SSF57196">
    <property type="entry name" value="EGF/Laminin"/>
    <property type="match status" value="2"/>
</dbReference>
<feature type="disulfide bond" evidence="9">
    <location>
        <begin position="147"/>
        <end position="156"/>
    </location>
</feature>
<keyword evidence="7 9" id="KW-1015">Disulfide bond</keyword>
<keyword evidence="6" id="KW-0472">Membrane</keyword>
<evidence type="ECO:0000256" key="1">
    <source>
        <dbReference type="ARBA" id="ARBA00004236"/>
    </source>
</evidence>
<dbReference type="EMBL" id="MUJZ01066749">
    <property type="protein sequence ID" value="OTF70201.1"/>
    <property type="molecule type" value="Genomic_DNA"/>
</dbReference>
<dbReference type="Proteomes" id="UP000194236">
    <property type="component" value="Unassembled WGS sequence"/>
</dbReference>
<dbReference type="AlphaFoldDB" id="A0A1Y3AP33"/>
<evidence type="ECO:0000256" key="7">
    <source>
        <dbReference type="ARBA" id="ARBA00023157"/>
    </source>
</evidence>
<evidence type="ECO:0000259" key="10">
    <source>
        <dbReference type="PROSITE" id="PS50026"/>
    </source>
</evidence>
<dbReference type="Pfam" id="PF00008">
    <property type="entry name" value="EGF"/>
    <property type="match status" value="1"/>
</dbReference>
<protein>
    <recommendedName>
        <fullName evidence="10">EGF-like domain-containing protein</fullName>
    </recommendedName>
</protein>
<dbReference type="GO" id="GO:0005509">
    <property type="term" value="F:calcium ion binding"/>
    <property type="evidence" value="ECO:0007669"/>
    <property type="project" value="InterPro"/>
</dbReference>
<keyword evidence="3 9" id="KW-0245">EGF-like domain</keyword>
<keyword evidence="4" id="KW-0732">Signal</keyword>
<dbReference type="CDD" id="cd00054">
    <property type="entry name" value="EGF_CA"/>
    <property type="match status" value="2"/>
</dbReference>
<dbReference type="PANTHER" id="PTHR47761">
    <property type="entry name" value="C-TYPE LECTIN-RELATED"/>
    <property type="match status" value="1"/>
</dbReference>
<sequence>GLDNPNSNDIVSQQNSPINRFIDRKLSIVETRINSRIDELTQRLNDTIIFQKKIFGRKQFRRMKTALRRLDRLEKLLAKNECENNPCQNGATCEDGFNQYFCRCRSGFTGQNCEQDIDECVQYQGTELGCQNGGTCLNIFGSFVCLCPANHQGLRCNIEFNDCHNVSDHEICGQGLCLNIPRTQNKVAAFRCVCFQGFTKSNPNVESAPCDVDVDECRLGIDRCSKDPPVDCINTRDGYQCGPCP</sequence>
<keyword evidence="2" id="KW-1003">Cell membrane</keyword>
<dbReference type="PRINTS" id="PR00010">
    <property type="entry name" value="EGFBLOOD"/>
</dbReference>
<dbReference type="InterPro" id="IPR053119">
    <property type="entry name" value="Cubilin_domain"/>
</dbReference>
<organism evidence="11 12">
    <name type="scientific">Euroglyphus maynei</name>
    <name type="common">Mayne's house dust mite</name>
    <dbReference type="NCBI Taxonomy" id="6958"/>
    <lineage>
        <taxon>Eukaryota</taxon>
        <taxon>Metazoa</taxon>
        <taxon>Ecdysozoa</taxon>
        <taxon>Arthropoda</taxon>
        <taxon>Chelicerata</taxon>
        <taxon>Arachnida</taxon>
        <taxon>Acari</taxon>
        <taxon>Acariformes</taxon>
        <taxon>Sarcoptiformes</taxon>
        <taxon>Astigmata</taxon>
        <taxon>Psoroptidia</taxon>
        <taxon>Analgoidea</taxon>
        <taxon>Pyroglyphidae</taxon>
        <taxon>Pyroglyphinae</taxon>
        <taxon>Euroglyphus</taxon>
    </lineage>
</organism>
<feature type="non-terminal residue" evidence="11">
    <location>
        <position position="245"/>
    </location>
</feature>
<dbReference type="InterPro" id="IPR049883">
    <property type="entry name" value="NOTCH1_EGF-like"/>
</dbReference>
<evidence type="ECO:0000313" key="12">
    <source>
        <dbReference type="Proteomes" id="UP000194236"/>
    </source>
</evidence>
<dbReference type="InterPro" id="IPR018097">
    <property type="entry name" value="EGF_Ca-bd_CS"/>
</dbReference>
<dbReference type="FunFam" id="2.10.25.10:FF:000123">
    <property type="entry name" value="Crumbs homolog 1 (Drosophila)"/>
    <property type="match status" value="1"/>
</dbReference>
<dbReference type="FunFam" id="2.10.25.10:FF:000260">
    <property type="entry name" value="Notch receptor 4"/>
    <property type="match status" value="1"/>
</dbReference>
<dbReference type="Pfam" id="PF07645">
    <property type="entry name" value="EGF_CA"/>
    <property type="match status" value="2"/>
</dbReference>
<feature type="domain" description="EGF-like" evidence="10">
    <location>
        <begin position="116"/>
        <end position="157"/>
    </location>
</feature>
<dbReference type="InterPro" id="IPR000742">
    <property type="entry name" value="EGF"/>
</dbReference>
<gene>
    <name evidence="11" type="ORF">BLA29_009868</name>
</gene>
<evidence type="ECO:0000256" key="9">
    <source>
        <dbReference type="PROSITE-ProRule" id="PRU00076"/>
    </source>
</evidence>
<dbReference type="PROSITE" id="PS01187">
    <property type="entry name" value="EGF_CA"/>
    <property type="match status" value="2"/>
</dbReference>
<evidence type="ECO:0000256" key="4">
    <source>
        <dbReference type="ARBA" id="ARBA00022729"/>
    </source>
</evidence>
<dbReference type="InterPro" id="IPR000152">
    <property type="entry name" value="EGF-type_Asp/Asn_hydroxyl_site"/>
</dbReference>
<feature type="domain" description="EGF-like" evidence="10">
    <location>
        <begin position="78"/>
        <end position="114"/>
    </location>
</feature>
<dbReference type="SMART" id="SM00181">
    <property type="entry name" value="EGF"/>
    <property type="match status" value="3"/>
</dbReference>
<comment type="caution">
    <text evidence="11">The sequence shown here is derived from an EMBL/GenBank/DDBJ whole genome shotgun (WGS) entry which is preliminary data.</text>
</comment>
<dbReference type="OrthoDB" id="6514123at2759"/>
<keyword evidence="8" id="KW-0325">Glycoprotein</keyword>
<keyword evidence="12" id="KW-1185">Reference proteome</keyword>
<dbReference type="SMART" id="SM00179">
    <property type="entry name" value="EGF_CA"/>
    <property type="match status" value="3"/>
</dbReference>
<dbReference type="PROSITE" id="PS01186">
    <property type="entry name" value="EGF_2"/>
    <property type="match status" value="1"/>
</dbReference>
<name>A0A1Y3AP33_EURMA</name>
<dbReference type="GO" id="GO:0005886">
    <property type="term" value="C:plasma membrane"/>
    <property type="evidence" value="ECO:0007669"/>
    <property type="project" value="UniProtKB-SubCell"/>
</dbReference>
<reference evidence="11 12" key="1">
    <citation type="submission" date="2017-03" db="EMBL/GenBank/DDBJ databases">
        <title>Genome Survey of Euroglyphus maynei.</title>
        <authorList>
            <person name="Arlian L.G."/>
            <person name="Morgan M.S."/>
            <person name="Rider S.D."/>
        </authorList>
    </citation>
    <scope>NUCLEOTIDE SEQUENCE [LARGE SCALE GENOMIC DNA]</scope>
    <source>
        <strain evidence="11">Arlian Lab</strain>
        <tissue evidence="11">Whole body</tissue>
    </source>
</reference>
<dbReference type="PROSITE" id="PS50026">
    <property type="entry name" value="EGF_3"/>
    <property type="match status" value="2"/>
</dbReference>
<evidence type="ECO:0000256" key="2">
    <source>
        <dbReference type="ARBA" id="ARBA00022475"/>
    </source>
</evidence>
<evidence type="ECO:0000256" key="3">
    <source>
        <dbReference type="ARBA" id="ARBA00022536"/>
    </source>
</evidence>
<evidence type="ECO:0000256" key="6">
    <source>
        <dbReference type="ARBA" id="ARBA00023136"/>
    </source>
</evidence>
<evidence type="ECO:0000256" key="8">
    <source>
        <dbReference type="ARBA" id="ARBA00023180"/>
    </source>
</evidence>
<feature type="non-terminal residue" evidence="11">
    <location>
        <position position="1"/>
    </location>
</feature>
<comment type="caution">
    <text evidence="9">Lacks conserved residue(s) required for the propagation of feature annotation.</text>
</comment>
<dbReference type="Gene3D" id="2.10.25.10">
    <property type="entry name" value="Laminin"/>
    <property type="match status" value="3"/>
</dbReference>